<dbReference type="NCBIfam" id="NF003757">
    <property type="entry name" value="PRK05350.1"/>
    <property type="match status" value="1"/>
</dbReference>
<keyword evidence="3" id="KW-0275">Fatty acid biosynthesis</keyword>
<sequence>MTKQEMFDRLSAILQETFSIDAARIKPESRLYEDLDIDSIDAVDLIVKLKPLVGKRLQPDAFKSVRTLQDVVDALDGLVNEPA</sequence>
<dbReference type="Gene3D" id="1.10.1200.10">
    <property type="entry name" value="ACP-like"/>
    <property type="match status" value="1"/>
</dbReference>
<dbReference type="Proteomes" id="UP001595791">
    <property type="component" value="Unassembled WGS sequence"/>
</dbReference>
<evidence type="ECO:0000313" key="5">
    <source>
        <dbReference type="EMBL" id="MFC4160458.1"/>
    </source>
</evidence>
<protein>
    <recommendedName>
        <fullName evidence="3">Acyl carrier protein</fullName>
        <shortName evidence="3">ACP</shortName>
    </recommendedName>
</protein>
<comment type="caution">
    <text evidence="5">The sequence shown here is derived from an EMBL/GenBank/DDBJ whole genome shotgun (WGS) entry which is preliminary data.</text>
</comment>
<feature type="domain" description="Carrier" evidence="4">
    <location>
        <begin position="4"/>
        <end position="79"/>
    </location>
</feature>
<accession>A0ABV8MQJ4</accession>
<dbReference type="InterPro" id="IPR009081">
    <property type="entry name" value="PP-bd_ACP"/>
</dbReference>
<keyword evidence="3" id="KW-0963">Cytoplasm</keyword>
<reference evidence="6" key="1">
    <citation type="journal article" date="2019" name="Int. J. Syst. Evol. Microbiol.">
        <title>The Global Catalogue of Microorganisms (GCM) 10K type strain sequencing project: providing services to taxonomists for standard genome sequencing and annotation.</title>
        <authorList>
            <consortium name="The Broad Institute Genomics Platform"/>
            <consortium name="The Broad Institute Genome Sequencing Center for Infectious Disease"/>
            <person name="Wu L."/>
            <person name="Ma J."/>
        </authorList>
    </citation>
    <scope>NUCLEOTIDE SEQUENCE [LARGE SCALE GENOMIC DNA]</scope>
    <source>
        <strain evidence="6">LMG 29894</strain>
    </source>
</reference>
<comment type="pathway">
    <text evidence="3">Lipid metabolism; fatty acid biosynthesis.</text>
</comment>
<comment type="PTM">
    <text evidence="3">4'-phosphopantetheine is transferred from CoA to a specific serine of apo-ACP by AcpS. This modification is essential for activity because fatty acids are bound in thioester linkage to the sulfhydryl of the prosthetic group.</text>
</comment>
<comment type="function">
    <text evidence="3">Carrier of the growing fatty acid chain in fatty acid biosynthesis.</text>
</comment>
<dbReference type="SUPFAM" id="SSF47336">
    <property type="entry name" value="ACP-like"/>
    <property type="match status" value="1"/>
</dbReference>
<evidence type="ECO:0000256" key="1">
    <source>
        <dbReference type="ARBA" id="ARBA00022450"/>
    </source>
</evidence>
<evidence type="ECO:0000313" key="6">
    <source>
        <dbReference type="Proteomes" id="UP001595791"/>
    </source>
</evidence>
<keyword evidence="2 3" id="KW-0597">Phosphoprotein</keyword>
<dbReference type="Pfam" id="PF00550">
    <property type="entry name" value="PP-binding"/>
    <property type="match status" value="1"/>
</dbReference>
<proteinExistence type="inferred from homology"/>
<keyword evidence="3" id="KW-0443">Lipid metabolism</keyword>
<name>A0ABV8MQJ4_9NEIS</name>
<evidence type="ECO:0000259" key="4">
    <source>
        <dbReference type="PROSITE" id="PS50075"/>
    </source>
</evidence>
<feature type="modified residue" description="O-(pantetheine 4'-phosphoryl)serine" evidence="3">
    <location>
        <position position="39"/>
    </location>
</feature>
<dbReference type="RefSeq" id="WP_378165311.1">
    <property type="nucleotide sequence ID" value="NZ_JBHSBU010000001.1"/>
</dbReference>
<dbReference type="EMBL" id="JBHSBU010000001">
    <property type="protein sequence ID" value="MFC4160458.1"/>
    <property type="molecule type" value="Genomic_DNA"/>
</dbReference>
<gene>
    <name evidence="3" type="primary">acpP</name>
    <name evidence="5" type="ORF">ACFOW7_14035</name>
</gene>
<keyword evidence="1 3" id="KW-0596">Phosphopantetheine</keyword>
<dbReference type="InterPro" id="IPR036736">
    <property type="entry name" value="ACP-like_sf"/>
</dbReference>
<dbReference type="InterPro" id="IPR003231">
    <property type="entry name" value="ACP"/>
</dbReference>
<comment type="subcellular location">
    <subcellularLocation>
        <location evidence="3">Cytoplasm</location>
    </subcellularLocation>
</comment>
<keyword evidence="6" id="KW-1185">Reference proteome</keyword>
<dbReference type="HAMAP" id="MF_01217">
    <property type="entry name" value="Acyl_carrier"/>
    <property type="match status" value="1"/>
</dbReference>
<organism evidence="5 6">
    <name type="scientific">Chitinimonas lacunae</name>
    <dbReference type="NCBI Taxonomy" id="1963018"/>
    <lineage>
        <taxon>Bacteria</taxon>
        <taxon>Pseudomonadati</taxon>
        <taxon>Pseudomonadota</taxon>
        <taxon>Betaproteobacteria</taxon>
        <taxon>Neisseriales</taxon>
        <taxon>Chitinibacteraceae</taxon>
        <taxon>Chitinimonas</taxon>
    </lineage>
</organism>
<comment type="similarity">
    <text evidence="3">Belongs to the acyl carrier protein (ACP) family.</text>
</comment>
<dbReference type="PROSITE" id="PS50075">
    <property type="entry name" value="CARRIER"/>
    <property type="match status" value="1"/>
</dbReference>
<keyword evidence="3" id="KW-0276">Fatty acid metabolism</keyword>
<evidence type="ECO:0000256" key="3">
    <source>
        <dbReference type="HAMAP-Rule" id="MF_01217"/>
    </source>
</evidence>
<evidence type="ECO:0000256" key="2">
    <source>
        <dbReference type="ARBA" id="ARBA00022553"/>
    </source>
</evidence>
<keyword evidence="3" id="KW-0444">Lipid biosynthesis</keyword>